<dbReference type="PANTHER" id="PTHR31190:SF489">
    <property type="entry name" value="ETHYLENE-RESPONSIVE TRANSCRIPTION FACTOR ERF113-RELATED"/>
    <property type="match status" value="1"/>
</dbReference>
<keyword evidence="3" id="KW-0805">Transcription regulation</keyword>
<dbReference type="GO" id="GO:0005634">
    <property type="term" value="C:nucleus"/>
    <property type="evidence" value="ECO:0007669"/>
    <property type="project" value="UniProtKB-SubCell"/>
</dbReference>
<dbReference type="Gene3D" id="3.30.730.10">
    <property type="entry name" value="AP2/ERF domain"/>
    <property type="match status" value="1"/>
</dbReference>
<dbReference type="CDD" id="cd00018">
    <property type="entry name" value="AP2"/>
    <property type="match status" value="1"/>
</dbReference>
<dbReference type="GO" id="GO:0009873">
    <property type="term" value="P:ethylene-activated signaling pathway"/>
    <property type="evidence" value="ECO:0007669"/>
    <property type="project" value="InterPro"/>
</dbReference>
<evidence type="ECO:0000256" key="7">
    <source>
        <dbReference type="SAM" id="MobiDB-lite"/>
    </source>
</evidence>
<evidence type="ECO:0000256" key="1">
    <source>
        <dbReference type="ARBA" id="ARBA00004123"/>
    </source>
</evidence>
<comment type="subcellular location">
    <subcellularLocation>
        <location evidence="1">Nucleus</location>
    </subcellularLocation>
</comment>
<evidence type="ECO:0000313" key="9">
    <source>
        <dbReference type="EMBL" id="CAA0827300.1"/>
    </source>
</evidence>
<dbReference type="SUPFAM" id="SSF54171">
    <property type="entry name" value="DNA-binding domain"/>
    <property type="match status" value="1"/>
</dbReference>
<keyword evidence="2" id="KW-0611">Plant defense</keyword>
<dbReference type="PROSITE" id="PS51032">
    <property type="entry name" value="AP2_ERF"/>
    <property type="match status" value="1"/>
</dbReference>
<dbReference type="GO" id="GO:0006952">
    <property type="term" value="P:defense response"/>
    <property type="evidence" value="ECO:0007669"/>
    <property type="project" value="UniProtKB-KW"/>
</dbReference>
<sequence>MSAMVTALSQVLGYSGSHYPPPDAHAHDQIAAPPHTQPQLIKEQASSTRKRHYRGVRQRPWGKWAAEIRDPKKAARVWLGTFDSAEAAAMAYDEAALRFKGSKAKLNFPERVQPKSDHLGYLTTAAPQNQPNFVPREYNYNYPNVQHYAELMRWSNNNNNKKDNKNDDNNNNYYYNNASGFDYGSYVNVVGPGFGSQGPSGSDVPSSVAMMPSNDGRNSVGFVGFDDHGSGYGSSSGGPGGSSTGNWGEFDGGNDKRRYFY</sequence>
<feature type="compositionally biased region" description="Gly residues" evidence="7">
    <location>
        <begin position="230"/>
        <end position="243"/>
    </location>
</feature>
<dbReference type="OrthoDB" id="1925932at2759"/>
<dbReference type="InterPro" id="IPR016177">
    <property type="entry name" value="DNA-bd_dom_sf"/>
</dbReference>
<dbReference type="FunFam" id="3.30.730.10:FF:000001">
    <property type="entry name" value="Ethylene-responsive transcription factor 2"/>
    <property type="match status" value="1"/>
</dbReference>
<dbReference type="AlphaFoldDB" id="A0A9N7NBC0"/>
<feature type="region of interest" description="Disordered" evidence="7">
    <location>
        <begin position="16"/>
        <end position="37"/>
    </location>
</feature>
<comment type="caution">
    <text evidence="9">The sequence shown here is derived from an EMBL/GenBank/DDBJ whole genome shotgun (WGS) entry which is preliminary data.</text>
</comment>
<dbReference type="Proteomes" id="UP001153555">
    <property type="component" value="Unassembled WGS sequence"/>
</dbReference>
<evidence type="ECO:0000256" key="5">
    <source>
        <dbReference type="ARBA" id="ARBA00023163"/>
    </source>
</evidence>
<proteinExistence type="predicted"/>
<dbReference type="PRINTS" id="PR00367">
    <property type="entry name" value="ETHRSPELEMNT"/>
</dbReference>
<dbReference type="InterPro" id="IPR036955">
    <property type="entry name" value="AP2/ERF_dom_sf"/>
</dbReference>
<feature type="domain" description="AP2/ERF" evidence="8">
    <location>
        <begin position="52"/>
        <end position="109"/>
    </location>
</feature>
<keyword evidence="10" id="KW-1185">Reference proteome</keyword>
<name>A0A9N7NBC0_STRHE</name>
<dbReference type="Pfam" id="PF00847">
    <property type="entry name" value="AP2"/>
    <property type="match status" value="1"/>
</dbReference>
<dbReference type="InterPro" id="IPR001471">
    <property type="entry name" value="AP2/ERF_dom"/>
</dbReference>
<reference evidence="9" key="1">
    <citation type="submission" date="2019-12" db="EMBL/GenBank/DDBJ databases">
        <authorList>
            <person name="Scholes J."/>
        </authorList>
    </citation>
    <scope>NUCLEOTIDE SEQUENCE</scope>
</reference>
<keyword evidence="6" id="KW-0539">Nucleus</keyword>
<protein>
    <submittedName>
        <fullName evidence="9">Ethylene-responsive transcription factor ERF114</fullName>
    </submittedName>
</protein>
<evidence type="ECO:0000259" key="8">
    <source>
        <dbReference type="PROSITE" id="PS51032"/>
    </source>
</evidence>
<evidence type="ECO:0000256" key="3">
    <source>
        <dbReference type="ARBA" id="ARBA00023015"/>
    </source>
</evidence>
<dbReference type="EMBL" id="CACSLK010027751">
    <property type="protein sequence ID" value="CAA0827300.1"/>
    <property type="molecule type" value="Genomic_DNA"/>
</dbReference>
<keyword evidence="4" id="KW-0238">DNA-binding</keyword>
<evidence type="ECO:0000256" key="2">
    <source>
        <dbReference type="ARBA" id="ARBA00022821"/>
    </source>
</evidence>
<dbReference type="GO" id="GO:0003700">
    <property type="term" value="F:DNA-binding transcription factor activity"/>
    <property type="evidence" value="ECO:0007669"/>
    <property type="project" value="InterPro"/>
</dbReference>
<accession>A0A9N7NBC0</accession>
<keyword evidence="5" id="KW-0804">Transcription</keyword>
<dbReference type="PANTHER" id="PTHR31190">
    <property type="entry name" value="DNA-BINDING DOMAIN"/>
    <property type="match status" value="1"/>
</dbReference>
<gene>
    <name evidence="9" type="ORF">SHERM_22995</name>
</gene>
<dbReference type="GO" id="GO:0003677">
    <property type="term" value="F:DNA binding"/>
    <property type="evidence" value="ECO:0007669"/>
    <property type="project" value="UniProtKB-KW"/>
</dbReference>
<organism evidence="9 10">
    <name type="scientific">Striga hermonthica</name>
    <name type="common">Purple witchweed</name>
    <name type="synonym">Buchnera hermonthica</name>
    <dbReference type="NCBI Taxonomy" id="68872"/>
    <lineage>
        <taxon>Eukaryota</taxon>
        <taxon>Viridiplantae</taxon>
        <taxon>Streptophyta</taxon>
        <taxon>Embryophyta</taxon>
        <taxon>Tracheophyta</taxon>
        <taxon>Spermatophyta</taxon>
        <taxon>Magnoliopsida</taxon>
        <taxon>eudicotyledons</taxon>
        <taxon>Gunneridae</taxon>
        <taxon>Pentapetalae</taxon>
        <taxon>asterids</taxon>
        <taxon>lamiids</taxon>
        <taxon>Lamiales</taxon>
        <taxon>Orobanchaceae</taxon>
        <taxon>Buchnereae</taxon>
        <taxon>Striga</taxon>
    </lineage>
</organism>
<evidence type="ECO:0000313" key="10">
    <source>
        <dbReference type="Proteomes" id="UP001153555"/>
    </source>
</evidence>
<evidence type="ECO:0000256" key="4">
    <source>
        <dbReference type="ARBA" id="ARBA00023125"/>
    </source>
</evidence>
<feature type="region of interest" description="Disordered" evidence="7">
    <location>
        <begin position="196"/>
        <end position="261"/>
    </location>
</feature>
<dbReference type="InterPro" id="IPR044808">
    <property type="entry name" value="ERF_plant"/>
</dbReference>
<dbReference type="SMART" id="SM00380">
    <property type="entry name" value="AP2"/>
    <property type="match status" value="1"/>
</dbReference>
<evidence type="ECO:0000256" key="6">
    <source>
        <dbReference type="ARBA" id="ARBA00023242"/>
    </source>
</evidence>